<feature type="compositionally biased region" description="Low complexity" evidence="1">
    <location>
        <begin position="57"/>
        <end position="75"/>
    </location>
</feature>
<feature type="region of interest" description="Disordered" evidence="1">
    <location>
        <begin position="1"/>
        <end position="80"/>
    </location>
</feature>
<evidence type="ECO:0000313" key="3">
    <source>
        <dbReference type="Proteomes" id="UP000297280"/>
    </source>
</evidence>
<organism evidence="2 3">
    <name type="scientific">Botrytis porri</name>
    <dbReference type="NCBI Taxonomy" id="87229"/>
    <lineage>
        <taxon>Eukaryota</taxon>
        <taxon>Fungi</taxon>
        <taxon>Dikarya</taxon>
        <taxon>Ascomycota</taxon>
        <taxon>Pezizomycotina</taxon>
        <taxon>Leotiomycetes</taxon>
        <taxon>Helotiales</taxon>
        <taxon>Sclerotiniaceae</taxon>
        <taxon>Botrytis</taxon>
    </lineage>
</organism>
<dbReference type="Proteomes" id="UP000297280">
    <property type="component" value="Unassembled WGS sequence"/>
</dbReference>
<protein>
    <recommendedName>
        <fullName evidence="4">BTB domain-containing protein</fullName>
    </recommendedName>
</protein>
<feature type="compositionally biased region" description="Basic and acidic residues" evidence="1">
    <location>
        <begin position="295"/>
        <end position="306"/>
    </location>
</feature>
<feature type="compositionally biased region" description="Polar residues" evidence="1">
    <location>
        <begin position="27"/>
        <end position="39"/>
    </location>
</feature>
<evidence type="ECO:0000256" key="1">
    <source>
        <dbReference type="SAM" id="MobiDB-lite"/>
    </source>
</evidence>
<keyword evidence="3" id="KW-1185">Reference proteome</keyword>
<comment type="caution">
    <text evidence="2">The sequence shown here is derived from an EMBL/GenBank/DDBJ whole genome shotgun (WGS) entry which is preliminary data.</text>
</comment>
<proteinExistence type="predicted"/>
<reference evidence="2 3" key="1">
    <citation type="submission" date="2017-12" db="EMBL/GenBank/DDBJ databases">
        <title>Comparative genomics of Botrytis spp.</title>
        <authorList>
            <person name="Valero-Jimenez C.A."/>
            <person name="Tapia P."/>
            <person name="Veloso J."/>
            <person name="Silva-Moreno E."/>
            <person name="Staats M."/>
            <person name="Valdes J.H."/>
            <person name="Van Kan J.A.L."/>
        </authorList>
    </citation>
    <scope>NUCLEOTIDE SEQUENCE [LARGE SCALE GENOMIC DNA]</scope>
    <source>
        <strain evidence="2 3">MUCL3349</strain>
    </source>
</reference>
<dbReference type="EMBL" id="PQXO01000282">
    <property type="protein sequence ID" value="TGO86700.1"/>
    <property type="molecule type" value="Genomic_DNA"/>
</dbReference>
<evidence type="ECO:0000313" key="2">
    <source>
        <dbReference type="EMBL" id="TGO86700.1"/>
    </source>
</evidence>
<sequence length="417" mass="45965">MANDTSDVAYDDRVLPSIEKSIDDYTDGNQESVLAQDSSLVEPHFDPAQSQEHASDMSESVSSSSEDGDRSVSSSDEADRALEQDLETWGPPMASVQIGSHNNVLTVHAKRLREKIPYFAKIFNFRRLNFHQSYPKLNPAAFKLFKRWIYGTTIAEQERNKCRTIELFALFSIACCFEQKSLQDEAMECIVKEIGESSDESRFTPEHVIFAYEATPDGSKLRLFCAASVTEAMEEENQFKWDREEVSMLLDVLPELRVDIHPEAIHRFKNASEAANNTSSDHHQRTEVDGNIQPVHDKSGGDHLDVKPLPGSSPGSDEHKGVKHGRMELDGSAGSGGDSSGQKPGNMSVPYNSPNSNSGEGSGNKKRVRLSGDGDEAGATTLRRPDPEANDPEAIKLEAIKLEAIKLEAIDLEAINA</sequence>
<gene>
    <name evidence="2" type="ORF">BPOR_0283g00090</name>
</gene>
<evidence type="ECO:0008006" key="4">
    <source>
        <dbReference type="Google" id="ProtNLM"/>
    </source>
</evidence>
<accession>A0A4Z1KMJ1</accession>
<feature type="region of interest" description="Disordered" evidence="1">
    <location>
        <begin position="273"/>
        <end position="391"/>
    </location>
</feature>
<feature type="compositionally biased region" description="Basic and acidic residues" evidence="1">
    <location>
        <begin position="316"/>
        <end position="329"/>
    </location>
</feature>
<feature type="compositionally biased region" description="Polar residues" evidence="1">
    <location>
        <begin position="342"/>
        <end position="351"/>
    </location>
</feature>
<dbReference type="OrthoDB" id="3535322at2759"/>
<name>A0A4Z1KMJ1_9HELO</name>
<dbReference type="AlphaFoldDB" id="A0A4Z1KMJ1"/>